<dbReference type="SMART" id="SM01192">
    <property type="entry name" value="Enolase_C"/>
    <property type="match status" value="1"/>
</dbReference>
<dbReference type="PANTHER" id="PTHR11902:SF1">
    <property type="entry name" value="ENOLASE"/>
    <property type="match status" value="1"/>
</dbReference>
<feature type="binding site" evidence="10 12">
    <location>
        <position position="311"/>
    </location>
    <ligand>
        <name>Mg(2+)</name>
        <dbReference type="ChEBI" id="CHEBI:18420"/>
    </ligand>
</feature>
<comment type="caution">
    <text evidence="15">The sequence shown here is derived from an EMBL/GenBank/DDBJ whole genome shotgun (WGS) entry which is preliminary data.</text>
</comment>
<evidence type="ECO:0000256" key="3">
    <source>
        <dbReference type="ARBA" id="ARBA00012058"/>
    </source>
</evidence>
<dbReference type="PRINTS" id="PR00148">
    <property type="entry name" value="ENOLASE"/>
</dbReference>
<dbReference type="InterPro" id="IPR029017">
    <property type="entry name" value="Enolase-like_N"/>
</dbReference>
<dbReference type="Gene3D" id="3.20.20.120">
    <property type="entry name" value="Enolase-like C-terminal domain"/>
    <property type="match status" value="1"/>
</dbReference>
<reference evidence="15" key="1">
    <citation type="journal article" date="2019" name="PLoS Negl. Trop. Dis.">
        <title>Revisiting the worldwide diversity of Leptospira species in the environment.</title>
        <authorList>
            <person name="Vincent A.T."/>
            <person name="Schiettekatte O."/>
            <person name="Bourhy P."/>
            <person name="Veyrier F.J."/>
            <person name="Picardeau M."/>
        </authorList>
    </citation>
    <scope>NUCLEOTIDE SEQUENCE [LARGE SCALE GENOMIC DNA]</scope>
    <source>
        <strain evidence="15">201800293</strain>
    </source>
</reference>
<evidence type="ECO:0000256" key="12">
    <source>
        <dbReference type="PIRSR" id="PIRSR001400-3"/>
    </source>
</evidence>
<dbReference type="InterPro" id="IPR036849">
    <property type="entry name" value="Enolase-like_C_sf"/>
</dbReference>
<keyword evidence="8 10" id="KW-0456">Lyase</keyword>
<evidence type="ECO:0000259" key="13">
    <source>
        <dbReference type="SMART" id="SM01192"/>
    </source>
</evidence>
<dbReference type="Proteomes" id="UP000297239">
    <property type="component" value="Unassembled WGS sequence"/>
</dbReference>
<keyword evidence="7 10" id="KW-0324">Glycolysis</keyword>
<evidence type="ECO:0000313" key="16">
    <source>
        <dbReference type="Proteomes" id="UP000297239"/>
    </source>
</evidence>
<keyword evidence="6 10" id="KW-0460">Magnesium</keyword>
<dbReference type="SFLD" id="SFLDS00001">
    <property type="entry name" value="Enolase"/>
    <property type="match status" value="1"/>
</dbReference>
<comment type="cofactor">
    <cofactor evidence="12">
        <name>Mg(2+)</name>
        <dbReference type="ChEBI" id="CHEBI:18420"/>
    </cofactor>
    <text evidence="12">Mg(2+) is required for catalysis and for stabilizing the dimer.</text>
</comment>
<keyword evidence="5 10" id="KW-0964">Secreted</keyword>
<dbReference type="SUPFAM" id="SSF54826">
    <property type="entry name" value="Enolase N-terminal domain-like"/>
    <property type="match status" value="1"/>
</dbReference>
<comment type="catalytic activity">
    <reaction evidence="10">
        <text>(2R)-2-phosphoglycerate = phosphoenolpyruvate + H2O</text>
        <dbReference type="Rhea" id="RHEA:10164"/>
        <dbReference type="ChEBI" id="CHEBI:15377"/>
        <dbReference type="ChEBI" id="CHEBI:58289"/>
        <dbReference type="ChEBI" id="CHEBI:58702"/>
        <dbReference type="EC" id="4.2.1.11"/>
    </reaction>
</comment>
<comment type="pathway">
    <text evidence="1 10">Carbohydrate degradation; glycolysis; pyruvate from D-glyceraldehyde 3-phosphate: step 4/5.</text>
</comment>
<dbReference type="PIRSF" id="PIRSF001400">
    <property type="entry name" value="Enolase"/>
    <property type="match status" value="1"/>
</dbReference>
<evidence type="ECO:0000256" key="5">
    <source>
        <dbReference type="ARBA" id="ARBA00022525"/>
    </source>
</evidence>
<evidence type="ECO:0000256" key="8">
    <source>
        <dbReference type="ARBA" id="ARBA00023239"/>
    </source>
</evidence>
<feature type="active site" description="Proton acceptor" evidence="10 11">
    <location>
        <position position="336"/>
    </location>
</feature>
<gene>
    <name evidence="10" type="primary">eno</name>
    <name evidence="15" type="ORF">EHQ18_13985</name>
</gene>
<sequence length="423" mass="46774">MSTETKIQNVFGRQIWDSRGRPTVEVEVHLTDGNFGSGIAPAGASKGKSEALDLRDNGSLFAGFGVKHAIQNINGEIAENLIGKSVLDQDTNDRILVQLDGTKQKTRLGANALIATSMAMAHAAANSLRIPLWKYLQGNETKDKIYLPLPEIQIFGGGANEPSGLDIQDFMILPFGAKSFSEAMEWTAEIHLAAMSEVKVSKGIQNNEQTIEILIKVIEKAGFSTKPSSKNRIGISLDFAASHLFVGDSYHLKSSHQKFTKEKWFEHILKWIKQFPIDGMEDPFIEEDLESYSLLMKEIGKLDRKIQLVGDDLLTTQIKNIEKANQHNACNTLLCKPNQVGTLTEAKDAFLLANKIGWDTIVSARSGESEDTTICHLALGWGIKQIKVGSFAHAERMAKWNELIRLEERLGKQAVFVGSLFHS</sequence>
<feature type="binding site" evidence="10">
    <location>
        <position position="336"/>
    </location>
    <ligand>
        <name>(2R)-2-phosphoglycerate</name>
        <dbReference type="ChEBI" id="CHEBI:58289"/>
    </ligand>
</feature>
<feature type="binding site" evidence="10 12">
    <location>
        <position position="238"/>
    </location>
    <ligand>
        <name>Mg(2+)</name>
        <dbReference type="ChEBI" id="CHEBI:18420"/>
    </ligand>
</feature>
<organism evidence="15 16">
    <name type="scientific">Leptospira kanakyensis</name>
    <dbReference type="NCBI Taxonomy" id="2484968"/>
    <lineage>
        <taxon>Bacteria</taxon>
        <taxon>Pseudomonadati</taxon>
        <taxon>Spirochaetota</taxon>
        <taxon>Spirochaetia</taxon>
        <taxon>Leptospirales</taxon>
        <taxon>Leptospiraceae</taxon>
        <taxon>Leptospira</taxon>
    </lineage>
</organism>
<feature type="domain" description="Enolase N-terminal" evidence="14">
    <location>
        <begin position="7"/>
        <end position="136"/>
    </location>
</feature>
<comment type="cofactor">
    <cofactor evidence="10">
        <name>Mg(2+)</name>
        <dbReference type="ChEBI" id="CHEBI:18420"/>
    </cofactor>
    <text evidence="10">Binds a second Mg(2+) ion via substrate during catalysis.</text>
</comment>
<feature type="binding site" evidence="10">
    <location>
        <position position="366"/>
    </location>
    <ligand>
        <name>(2R)-2-phosphoglycerate</name>
        <dbReference type="ChEBI" id="CHEBI:58289"/>
    </ligand>
</feature>
<dbReference type="RefSeq" id="WP_135635366.1">
    <property type="nucleotide sequence ID" value="NZ_RQFE01000024.1"/>
</dbReference>
<feature type="binding site" evidence="10">
    <location>
        <position position="168"/>
    </location>
    <ligand>
        <name>(2R)-2-phosphoglycerate</name>
        <dbReference type="ChEBI" id="CHEBI:58289"/>
    </ligand>
</feature>
<dbReference type="GO" id="GO:0000287">
    <property type="term" value="F:magnesium ion binding"/>
    <property type="evidence" value="ECO:0007669"/>
    <property type="project" value="UniProtKB-UniRule"/>
</dbReference>
<proteinExistence type="inferred from homology"/>
<dbReference type="SMART" id="SM01193">
    <property type="entry name" value="Enolase_N"/>
    <property type="match status" value="1"/>
</dbReference>
<keyword evidence="10 12" id="KW-0479">Metal-binding</keyword>
<evidence type="ECO:0000256" key="2">
    <source>
        <dbReference type="ARBA" id="ARBA00009604"/>
    </source>
</evidence>
<comment type="subcellular location">
    <subcellularLocation>
        <location evidence="10">Cytoplasm</location>
    </subcellularLocation>
    <subcellularLocation>
        <location evidence="10">Secreted</location>
    </subcellularLocation>
    <subcellularLocation>
        <location evidence="10">Cell surface</location>
    </subcellularLocation>
    <text evidence="10">Fractions of enolase are present in both the cytoplasm and on the cell surface.</text>
</comment>
<comment type="similarity">
    <text evidence="2 10">Belongs to the enolase family.</text>
</comment>
<dbReference type="AlphaFoldDB" id="A0A6N4QBP2"/>
<feature type="active site" description="Proton donor" evidence="10 11">
    <location>
        <position position="197"/>
    </location>
</feature>
<dbReference type="GO" id="GO:0009986">
    <property type="term" value="C:cell surface"/>
    <property type="evidence" value="ECO:0007669"/>
    <property type="project" value="UniProtKB-SubCell"/>
</dbReference>
<evidence type="ECO:0000256" key="9">
    <source>
        <dbReference type="ARBA" id="ARBA00045763"/>
    </source>
</evidence>
<keyword evidence="16" id="KW-1185">Reference proteome</keyword>
<keyword evidence="10" id="KW-0963">Cytoplasm</keyword>
<dbReference type="PANTHER" id="PTHR11902">
    <property type="entry name" value="ENOLASE"/>
    <property type="match status" value="1"/>
</dbReference>
<evidence type="ECO:0000256" key="7">
    <source>
        <dbReference type="ARBA" id="ARBA00023152"/>
    </source>
</evidence>
<dbReference type="EMBL" id="RQFF01000030">
    <property type="protein sequence ID" value="TGK69884.1"/>
    <property type="molecule type" value="Genomic_DNA"/>
</dbReference>
<dbReference type="HAMAP" id="MF_00318">
    <property type="entry name" value="Enolase"/>
    <property type="match status" value="1"/>
</dbReference>
<dbReference type="Pfam" id="PF03952">
    <property type="entry name" value="Enolase_N"/>
    <property type="match status" value="1"/>
</dbReference>
<dbReference type="InterPro" id="IPR000941">
    <property type="entry name" value="Enolase"/>
</dbReference>
<dbReference type="EC" id="4.2.1.11" evidence="3 10"/>
<dbReference type="OrthoDB" id="9804716at2"/>
<dbReference type="Gene3D" id="3.30.390.10">
    <property type="entry name" value="Enolase-like, N-terminal domain"/>
    <property type="match status" value="1"/>
</dbReference>
<feature type="binding site" evidence="10">
    <location>
        <position position="387"/>
    </location>
    <ligand>
        <name>(2R)-2-phosphoglycerate</name>
        <dbReference type="ChEBI" id="CHEBI:58289"/>
    </ligand>
</feature>
<evidence type="ECO:0000256" key="1">
    <source>
        <dbReference type="ARBA" id="ARBA00005031"/>
    </source>
</evidence>
<dbReference type="InterPro" id="IPR020811">
    <property type="entry name" value="Enolase_N"/>
</dbReference>
<feature type="binding site" evidence="10">
    <location>
        <position position="365"/>
    </location>
    <ligand>
        <name>(2R)-2-phosphoglycerate</name>
        <dbReference type="ChEBI" id="CHEBI:58289"/>
    </ligand>
</feature>
<comment type="function">
    <text evidence="9 10">Catalyzes the reversible conversion of 2-phosphoglycerate (2-PG) into phosphoenolpyruvate (PEP). It is essential for the degradation of carbohydrates via glycolysis.</text>
</comment>
<evidence type="ECO:0000313" key="15">
    <source>
        <dbReference type="EMBL" id="TGK69884.1"/>
    </source>
</evidence>
<protein>
    <recommendedName>
        <fullName evidence="4 10">Enolase</fullName>
        <ecNumber evidence="3 10">4.2.1.11</ecNumber>
    </recommendedName>
    <alternativeName>
        <fullName evidence="10">2-phospho-D-glycerate hydro-lyase</fullName>
    </alternativeName>
    <alternativeName>
        <fullName evidence="10">2-phosphoglycerate dehydratase</fullName>
    </alternativeName>
</protein>
<dbReference type="InterPro" id="IPR020810">
    <property type="entry name" value="Enolase_C"/>
</dbReference>
<feature type="domain" description="Enolase C-terminal TIM barrel" evidence="13">
    <location>
        <begin position="144"/>
        <end position="423"/>
    </location>
</feature>
<dbReference type="UniPathway" id="UPA00109">
    <property type="reaction ID" value="UER00187"/>
</dbReference>
<dbReference type="SUPFAM" id="SSF51604">
    <property type="entry name" value="Enolase C-terminal domain-like"/>
    <property type="match status" value="1"/>
</dbReference>
<evidence type="ECO:0000256" key="10">
    <source>
        <dbReference type="HAMAP-Rule" id="MF_00318"/>
    </source>
</evidence>
<name>A0A6N4QBP2_9LEPT</name>
<keyword evidence="15" id="KW-0670">Pyruvate</keyword>
<evidence type="ECO:0000256" key="6">
    <source>
        <dbReference type="ARBA" id="ARBA00022842"/>
    </source>
</evidence>
<dbReference type="GO" id="GO:0004634">
    <property type="term" value="F:phosphopyruvate hydratase activity"/>
    <property type="evidence" value="ECO:0007669"/>
    <property type="project" value="UniProtKB-UniRule"/>
</dbReference>
<accession>A0A6N4QBP2</accession>
<dbReference type="GO" id="GO:0005576">
    <property type="term" value="C:extracellular region"/>
    <property type="evidence" value="ECO:0007669"/>
    <property type="project" value="UniProtKB-SubCell"/>
</dbReference>
<evidence type="ECO:0000256" key="4">
    <source>
        <dbReference type="ARBA" id="ARBA00017068"/>
    </source>
</evidence>
<dbReference type="Pfam" id="PF00113">
    <property type="entry name" value="Enolase_C"/>
    <property type="match status" value="1"/>
</dbReference>
<evidence type="ECO:0000256" key="11">
    <source>
        <dbReference type="PIRSR" id="PIRSR001400-1"/>
    </source>
</evidence>
<dbReference type="GO" id="GO:0000015">
    <property type="term" value="C:phosphopyruvate hydratase complex"/>
    <property type="evidence" value="ECO:0007669"/>
    <property type="project" value="InterPro"/>
</dbReference>
<feature type="binding site" evidence="10 12">
    <location>
        <position position="281"/>
    </location>
    <ligand>
        <name>Mg(2+)</name>
        <dbReference type="ChEBI" id="CHEBI:18420"/>
    </ligand>
</feature>
<dbReference type="GO" id="GO:0006096">
    <property type="term" value="P:glycolytic process"/>
    <property type="evidence" value="ECO:0007669"/>
    <property type="project" value="UniProtKB-UniRule"/>
</dbReference>
<evidence type="ECO:0000259" key="14">
    <source>
        <dbReference type="SMART" id="SM01193"/>
    </source>
</evidence>